<dbReference type="InterPro" id="IPR027589">
    <property type="entry name" value="Choice_anch_B"/>
</dbReference>
<evidence type="ECO:0000313" key="2">
    <source>
        <dbReference type="EMBL" id="KAK4107622.1"/>
    </source>
</evidence>
<dbReference type="AlphaFoldDB" id="A0AAN6T8C6"/>
<feature type="signal peptide" evidence="1">
    <location>
        <begin position="1"/>
        <end position="21"/>
    </location>
</feature>
<dbReference type="RefSeq" id="XP_064665192.1">
    <property type="nucleotide sequence ID" value="XM_064818253.1"/>
</dbReference>
<evidence type="ECO:0000256" key="1">
    <source>
        <dbReference type="SAM" id="SignalP"/>
    </source>
</evidence>
<keyword evidence="1" id="KW-0732">Signal</keyword>
<dbReference type="PANTHER" id="PTHR38787">
    <property type="entry name" value="REGULATORY P DOMAIN-CONTAINING PROTEIN"/>
    <property type="match status" value="1"/>
</dbReference>
<gene>
    <name evidence="2" type="ORF">N656DRAFT_802535</name>
</gene>
<keyword evidence="3" id="KW-1185">Reference proteome</keyword>
<feature type="chain" id="PRO_5043036583" description="Regulatory P domain-containing protein" evidence="1">
    <location>
        <begin position="22"/>
        <end position="481"/>
    </location>
</feature>
<sequence length="481" mass="53236">MRTPQLVSFVAAALLGHGVTARELQPNALTAQIYESGSVHEGLMAKKMATWEQQRKNGAMNPRKYRSRGGNGAIKCKNGVVELVPGDPLNTFRCNNIDFYDFVSHADLGSQTGEGASSWGWTSRNGREFVAIAQADGAAFAEITPKGKLVYLGRLPQSSAAQPSIWREIRGYKNYIVIGSEAVNHGIQVFDMSKLLSIDPKKPKVFNPDTDVTSLWNGLPIGRTHNVVVNEEKEYAVAVGAAPRNDTCRSGLIFIDLKDPSNPKGLGCASGDGYVHDAQCLVYRGPDKKYFGRDICYGYNEDTLTIYDVTDKNATNIISRTSYEGASYTHQGWVTNPNWQEFLVLDDEYDEYDGAGPAASGYPITYFWDIRSLENPKQTGVFRSPAYGIDHNQFVIDGFAYQSNYGSGLRILDISSLPRDPTGARVKEVGYFDIYPEDDNLPNGGVVDFVGTWSHYPFFKSGYILVNTIERGAFVLKRSRR</sequence>
<dbReference type="PANTHER" id="PTHR38787:SF3">
    <property type="entry name" value="REGULATORY P DOMAIN-CONTAINING PROTEIN"/>
    <property type="match status" value="1"/>
</dbReference>
<reference evidence="2" key="2">
    <citation type="submission" date="2023-05" db="EMBL/GenBank/DDBJ databases">
        <authorList>
            <consortium name="Lawrence Berkeley National Laboratory"/>
            <person name="Steindorff A."/>
            <person name="Hensen N."/>
            <person name="Bonometti L."/>
            <person name="Westerberg I."/>
            <person name="Brannstrom I.O."/>
            <person name="Guillou S."/>
            <person name="Cros-Aarteil S."/>
            <person name="Calhoun S."/>
            <person name="Haridas S."/>
            <person name="Kuo A."/>
            <person name="Mondo S."/>
            <person name="Pangilinan J."/>
            <person name="Riley R."/>
            <person name="Labutti K."/>
            <person name="Andreopoulos B."/>
            <person name="Lipzen A."/>
            <person name="Chen C."/>
            <person name="Yanf M."/>
            <person name="Daum C."/>
            <person name="Ng V."/>
            <person name="Clum A."/>
            <person name="Ohm R."/>
            <person name="Martin F."/>
            <person name="Silar P."/>
            <person name="Natvig D."/>
            <person name="Lalanne C."/>
            <person name="Gautier V."/>
            <person name="Ament-Velasquez S.L."/>
            <person name="Kruys A."/>
            <person name="Hutchinson M.I."/>
            <person name="Powell A.J."/>
            <person name="Barry K."/>
            <person name="Miller A.N."/>
            <person name="Grigoriev I.V."/>
            <person name="Debuchy R."/>
            <person name="Gladieux P."/>
            <person name="Thoren M.H."/>
            <person name="Johannesson H."/>
        </authorList>
    </citation>
    <scope>NUCLEOTIDE SEQUENCE</scope>
    <source>
        <strain evidence="2">CBS 508.74</strain>
    </source>
</reference>
<organism evidence="2 3">
    <name type="scientific">Canariomyces notabilis</name>
    <dbReference type="NCBI Taxonomy" id="2074819"/>
    <lineage>
        <taxon>Eukaryota</taxon>
        <taxon>Fungi</taxon>
        <taxon>Dikarya</taxon>
        <taxon>Ascomycota</taxon>
        <taxon>Pezizomycotina</taxon>
        <taxon>Sordariomycetes</taxon>
        <taxon>Sordariomycetidae</taxon>
        <taxon>Sordariales</taxon>
        <taxon>Chaetomiaceae</taxon>
        <taxon>Canariomyces</taxon>
    </lineage>
</organism>
<proteinExistence type="predicted"/>
<evidence type="ECO:0000313" key="3">
    <source>
        <dbReference type="Proteomes" id="UP001302812"/>
    </source>
</evidence>
<dbReference type="Proteomes" id="UP001302812">
    <property type="component" value="Unassembled WGS sequence"/>
</dbReference>
<comment type="caution">
    <text evidence="2">The sequence shown here is derived from an EMBL/GenBank/DDBJ whole genome shotgun (WGS) entry which is preliminary data.</text>
</comment>
<dbReference type="EMBL" id="MU853371">
    <property type="protein sequence ID" value="KAK4107622.1"/>
    <property type="molecule type" value="Genomic_DNA"/>
</dbReference>
<dbReference type="GO" id="GO:0005576">
    <property type="term" value="C:extracellular region"/>
    <property type="evidence" value="ECO:0007669"/>
    <property type="project" value="TreeGrafter"/>
</dbReference>
<name>A0AAN6T8C6_9PEZI</name>
<accession>A0AAN6T8C6</accession>
<evidence type="ECO:0008006" key="4">
    <source>
        <dbReference type="Google" id="ProtNLM"/>
    </source>
</evidence>
<dbReference type="NCBIfam" id="TIGR04312">
    <property type="entry name" value="choice_anch_B"/>
    <property type="match status" value="1"/>
</dbReference>
<dbReference type="GeneID" id="89942378"/>
<protein>
    <recommendedName>
        <fullName evidence="4">Regulatory P domain-containing protein</fullName>
    </recommendedName>
</protein>
<reference evidence="2" key="1">
    <citation type="journal article" date="2023" name="Mol. Phylogenet. Evol.">
        <title>Genome-scale phylogeny and comparative genomics of the fungal order Sordariales.</title>
        <authorList>
            <person name="Hensen N."/>
            <person name="Bonometti L."/>
            <person name="Westerberg I."/>
            <person name="Brannstrom I.O."/>
            <person name="Guillou S."/>
            <person name="Cros-Aarteil S."/>
            <person name="Calhoun S."/>
            <person name="Haridas S."/>
            <person name="Kuo A."/>
            <person name="Mondo S."/>
            <person name="Pangilinan J."/>
            <person name="Riley R."/>
            <person name="LaButti K."/>
            <person name="Andreopoulos B."/>
            <person name="Lipzen A."/>
            <person name="Chen C."/>
            <person name="Yan M."/>
            <person name="Daum C."/>
            <person name="Ng V."/>
            <person name="Clum A."/>
            <person name="Steindorff A."/>
            <person name="Ohm R.A."/>
            <person name="Martin F."/>
            <person name="Silar P."/>
            <person name="Natvig D.O."/>
            <person name="Lalanne C."/>
            <person name="Gautier V."/>
            <person name="Ament-Velasquez S.L."/>
            <person name="Kruys A."/>
            <person name="Hutchinson M.I."/>
            <person name="Powell A.J."/>
            <person name="Barry K."/>
            <person name="Miller A.N."/>
            <person name="Grigoriev I.V."/>
            <person name="Debuchy R."/>
            <person name="Gladieux P."/>
            <person name="Hiltunen Thoren M."/>
            <person name="Johannesson H."/>
        </authorList>
    </citation>
    <scope>NUCLEOTIDE SEQUENCE</scope>
    <source>
        <strain evidence="2">CBS 508.74</strain>
    </source>
</reference>